<protein>
    <submittedName>
        <fullName evidence="5">Protein tilB homolog</fullName>
    </submittedName>
</protein>
<accession>A0A9C5ZHE3</accession>
<dbReference type="InterPro" id="IPR025875">
    <property type="entry name" value="Leu-rich_rpt_4"/>
</dbReference>
<dbReference type="InterPro" id="IPR032675">
    <property type="entry name" value="LRR_dom_sf"/>
</dbReference>
<feature type="region of interest" description="Disordered" evidence="3">
    <location>
        <begin position="110"/>
        <end position="242"/>
    </location>
</feature>
<dbReference type="KEGG" id="gfs:119643510"/>
<keyword evidence="4" id="KW-1185">Reference proteome</keyword>
<dbReference type="GO" id="GO:0007010">
    <property type="term" value="P:cytoskeleton organization"/>
    <property type="evidence" value="ECO:0007669"/>
    <property type="project" value="TreeGrafter"/>
</dbReference>
<dbReference type="GeneID" id="119643510"/>
<gene>
    <name evidence="5" type="primary">LOC119643510</name>
</gene>
<name>A0A9C5ZHE3_9MUSC</name>
<keyword evidence="2" id="KW-0677">Repeat</keyword>
<evidence type="ECO:0000313" key="4">
    <source>
        <dbReference type="Proteomes" id="UP000092443"/>
    </source>
</evidence>
<organism evidence="4 5">
    <name type="scientific">Glossina fuscipes</name>
    <dbReference type="NCBI Taxonomy" id="7396"/>
    <lineage>
        <taxon>Eukaryota</taxon>
        <taxon>Metazoa</taxon>
        <taxon>Ecdysozoa</taxon>
        <taxon>Arthropoda</taxon>
        <taxon>Hexapoda</taxon>
        <taxon>Insecta</taxon>
        <taxon>Pterygota</taxon>
        <taxon>Neoptera</taxon>
        <taxon>Endopterygota</taxon>
        <taxon>Diptera</taxon>
        <taxon>Brachycera</taxon>
        <taxon>Muscomorpha</taxon>
        <taxon>Hippoboscoidea</taxon>
        <taxon>Glossinidae</taxon>
        <taxon>Glossina</taxon>
    </lineage>
</organism>
<dbReference type="RefSeq" id="XP_037898796.1">
    <property type="nucleotide sequence ID" value="XM_038042868.1"/>
</dbReference>
<feature type="compositionally biased region" description="Polar residues" evidence="3">
    <location>
        <begin position="189"/>
        <end position="228"/>
    </location>
</feature>
<feature type="compositionally biased region" description="Low complexity" evidence="3">
    <location>
        <begin position="178"/>
        <end position="188"/>
    </location>
</feature>
<dbReference type="PANTHER" id="PTHR18849:SF0">
    <property type="entry name" value="CILIA- AND FLAGELLA-ASSOCIATED PROTEIN 410-RELATED"/>
    <property type="match status" value="1"/>
</dbReference>
<feature type="compositionally biased region" description="Polar residues" evidence="3">
    <location>
        <begin position="157"/>
        <end position="169"/>
    </location>
</feature>
<dbReference type="Gene3D" id="3.80.10.10">
    <property type="entry name" value="Ribonuclease Inhibitor"/>
    <property type="match status" value="1"/>
</dbReference>
<evidence type="ECO:0000313" key="5">
    <source>
        <dbReference type="RefSeq" id="XP_037898796.1"/>
    </source>
</evidence>
<dbReference type="Proteomes" id="UP000092443">
    <property type="component" value="Unplaced"/>
</dbReference>
<dbReference type="Pfam" id="PF12799">
    <property type="entry name" value="LRR_4"/>
    <property type="match status" value="1"/>
</dbReference>
<dbReference type="PANTHER" id="PTHR18849">
    <property type="entry name" value="LEUCINE RICH REPEAT PROTEIN"/>
    <property type="match status" value="1"/>
</dbReference>
<feature type="compositionally biased region" description="Low complexity" evidence="3">
    <location>
        <begin position="116"/>
        <end position="153"/>
    </location>
</feature>
<dbReference type="AlphaFoldDB" id="A0A9C5ZHE3"/>
<evidence type="ECO:0000256" key="2">
    <source>
        <dbReference type="ARBA" id="ARBA00022737"/>
    </source>
</evidence>
<evidence type="ECO:0000256" key="1">
    <source>
        <dbReference type="ARBA" id="ARBA00022614"/>
    </source>
</evidence>
<dbReference type="InterPro" id="IPR001611">
    <property type="entry name" value="Leu-rich_rpt"/>
</dbReference>
<proteinExistence type="predicted"/>
<reference evidence="5" key="1">
    <citation type="submission" date="2025-08" db="UniProtKB">
        <authorList>
            <consortium name="RefSeq"/>
        </authorList>
    </citation>
    <scope>IDENTIFICATION</scope>
    <source>
        <tissue evidence="5">Whole body pupa</tissue>
    </source>
</reference>
<dbReference type="SUPFAM" id="SSF52058">
    <property type="entry name" value="L domain-like"/>
    <property type="match status" value="1"/>
</dbReference>
<dbReference type="PROSITE" id="PS51450">
    <property type="entry name" value="LRR"/>
    <property type="match status" value="1"/>
</dbReference>
<sequence>MSDVNKITTLQPFEDCQKLQELYLRKNNIQDLNEIAYLQNLPNLKYLWLEENPCCDHAGANYRAIVLKALPNLKKLDNVEVTPEEVKEATKVGSNSGSGAIVSEDEPYEDAFGNNAQHHSQQQIAQHQPYDGQHQLNNHNQQQHQRQPSQATHQYHRSSQYHQRGSSSPQKEKSNLNQPHQQHPQQQPSPTTTDESVSEMNHNNNSSKASTPSQEQLHSSSPKYNSTTRENRLSYPQYDVRH</sequence>
<keyword evidence="1" id="KW-0433">Leucine-rich repeat</keyword>
<evidence type="ECO:0000256" key="3">
    <source>
        <dbReference type="SAM" id="MobiDB-lite"/>
    </source>
</evidence>